<comment type="function">
    <text evidence="12">Catalyzes the condensation of para-aminobenzoate (pABA) with 6-hydroxymethyl-7,8-dihydropterin diphosphate (DHPt-PP) to form 7,8-dihydropteroate (H2Pte), the immediate precursor of folate derivatives.</text>
</comment>
<proteinExistence type="inferred from homology"/>
<comment type="caution">
    <text evidence="14">The sequence shown here is derived from an EMBL/GenBank/DDBJ whole genome shotgun (WGS) entry which is preliminary data.</text>
</comment>
<dbReference type="UniPathway" id="UPA00077">
    <property type="reaction ID" value="UER00156"/>
</dbReference>
<dbReference type="PROSITE" id="PS50972">
    <property type="entry name" value="PTERIN_BINDING"/>
    <property type="match status" value="1"/>
</dbReference>
<dbReference type="PROSITE" id="PS00793">
    <property type="entry name" value="DHPS_2"/>
    <property type="match status" value="1"/>
</dbReference>
<evidence type="ECO:0000256" key="6">
    <source>
        <dbReference type="ARBA" id="ARBA00016919"/>
    </source>
</evidence>
<keyword evidence="8 12" id="KW-0479">Metal-binding</keyword>
<name>A1ZT40_MICM2</name>
<dbReference type="PANTHER" id="PTHR20941">
    <property type="entry name" value="FOLATE SYNTHESIS PROTEINS"/>
    <property type="match status" value="1"/>
</dbReference>
<dbReference type="FunFam" id="3.20.20.20:FF:000006">
    <property type="entry name" value="Dihydropteroate synthase"/>
    <property type="match status" value="1"/>
</dbReference>
<dbReference type="Gene3D" id="3.20.20.20">
    <property type="entry name" value="Dihydropteroate synthase-like"/>
    <property type="match status" value="1"/>
</dbReference>
<comment type="cofactor">
    <cofactor evidence="2 12">
        <name>Mg(2+)</name>
        <dbReference type="ChEBI" id="CHEBI:18420"/>
    </cofactor>
</comment>
<evidence type="ECO:0000256" key="3">
    <source>
        <dbReference type="ARBA" id="ARBA00004763"/>
    </source>
</evidence>
<dbReference type="InterPro" id="IPR011005">
    <property type="entry name" value="Dihydropteroate_synth-like_sf"/>
</dbReference>
<feature type="domain" description="Pterin-binding" evidence="13">
    <location>
        <begin position="6"/>
        <end position="258"/>
    </location>
</feature>
<gene>
    <name evidence="14" type="ORF">M23134_07025</name>
</gene>
<dbReference type="EC" id="2.5.1.15" evidence="5 12"/>
<evidence type="ECO:0000256" key="5">
    <source>
        <dbReference type="ARBA" id="ARBA00012458"/>
    </source>
</evidence>
<evidence type="ECO:0000256" key="4">
    <source>
        <dbReference type="ARBA" id="ARBA00009503"/>
    </source>
</evidence>
<evidence type="ECO:0000256" key="1">
    <source>
        <dbReference type="ARBA" id="ARBA00000012"/>
    </source>
</evidence>
<evidence type="ECO:0000256" key="2">
    <source>
        <dbReference type="ARBA" id="ARBA00001946"/>
    </source>
</evidence>
<dbReference type="EMBL" id="AAWS01000034">
    <property type="protein sequence ID" value="EAY26430.1"/>
    <property type="molecule type" value="Genomic_DNA"/>
</dbReference>
<evidence type="ECO:0000313" key="14">
    <source>
        <dbReference type="EMBL" id="EAY26430.1"/>
    </source>
</evidence>
<organism evidence="14 15">
    <name type="scientific">Microscilla marina ATCC 23134</name>
    <dbReference type="NCBI Taxonomy" id="313606"/>
    <lineage>
        <taxon>Bacteria</taxon>
        <taxon>Pseudomonadati</taxon>
        <taxon>Bacteroidota</taxon>
        <taxon>Cytophagia</taxon>
        <taxon>Cytophagales</taxon>
        <taxon>Microscillaceae</taxon>
        <taxon>Microscilla</taxon>
    </lineage>
</organism>
<evidence type="ECO:0000256" key="9">
    <source>
        <dbReference type="ARBA" id="ARBA00022842"/>
    </source>
</evidence>
<dbReference type="Pfam" id="PF00809">
    <property type="entry name" value="Pterin_bind"/>
    <property type="match status" value="1"/>
</dbReference>
<comment type="catalytic activity">
    <reaction evidence="1">
        <text>(7,8-dihydropterin-6-yl)methyl diphosphate + 4-aminobenzoate = 7,8-dihydropteroate + diphosphate</text>
        <dbReference type="Rhea" id="RHEA:19949"/>
        <dbReference type="ChEBI" id="CHEBI:17836"/>
        <dbReference type="ChEBI" id="CHEBI:17839"/>
        <dbReference type="ChEBI" id="CHEBI:33019"/>
        <dbReference type="ChEBI" id="CHEBI:72950"/>
        <dbReference type="EC" id="2.5.1.15"/>
    </reaction>
</comment>
<evidence type="ECO:0000256" key="12">
    <source>
        <dbReference type="RuleBase" id="RU361205"/>
    </source>
</evidence>
<dbReference type="GO" id="GO:0004156">
    <property type="term" value="F:dihydropteroate synthase activity"/>
    <property type="evidence" value="ECO:0007669"/>
    <property type="project" value="UniProtKB-EC"/>
</dbReference>
<protein>
    <recommendedName>
        <fullName evidence="6 12">Dihydropteroate synthase</fullName>
        <shortName evidence="12">DHPS</shortName>
        <ecNumber evidence="5 12">2.5.1.15</ecNumber>
    </recommendedName>
    <alternativeName>
        <fullName evidence="11 12">Dihydropteroate pyrophosphorylase</fullName>
    </alternativeName>
</protein>
<keyword evidence="10 12" id="KW-0289">Folate biosynthesis</keyword>
<dbReference type="eggNOG" id="COG0294">
    <property type="taxonomic scope" value="Bacteria"/>
</dbReference>
<dbReference type="PANTHER" id="PTHR20941:SF1">
    <property type="entry name" value="FOLIC ACID SYNTHESIS PROTEIN FOL1"/>
    <property type="match status" value="1"/>
</dbReference>
<comment type="similarity">
    <text evidence="4 12">Belongs to the DHPS family.</text>
</comment>
<dbReference type="GO" id="GO:0046656">
    <property type="term" value="P:folic acid biosynthetic process"/>
    <property type="evidence" value="ECO:0007669"/>
    <property type="project" value="UniProtKB-KW"/>
</dbReference>
<keyword evidence="9 12" id="KW-0460">Magnesium</keyword>
<evidence type="ECO:0000313" key="15">
    <source>
        <dbReference type="Proteomes" id="UP000004095"/>
    </source>
</evidence>
<reference evidence="14 15" key="1">
    <citation type="submission" date="2007-01" db="EMBL/GenBank/DDBJ databases">
        <authorList>
            <person name="Haygood M."/>
            <person name="Podell S."/>
            <person name="Anderson C."/>
            <person name="Hopkinson B."/>
            <person name="Roe K."/>
            <person name="Barbeau K."/>
            <person name="Gaasterland T."/>
            <person name="Ferriera S."/>
            <person name="Johnson J."/>
            <person name="Kravitz S."/>
            <person name="Beeson K."/>
            <person name="Sutton G."/>
            <person name="Rogers Y.-H."/>
            <person name="Friedman R."/>
            <person name="Frazier M."/>
            <person name="Venter J.C."/>
        </authorList>
    </citation>
    <scope>NUCLEOTIDE SEQUENCE [LARGE SCALE GENOMIC DNA]</scope>
    <source>
        <strain evidence="14 15">ATCC 23134</strain>
    </source>
</reference>
<dbReference type="InterPro" id="IPR006390">
    <property type="entry name" value="DHP_synth_dom"/>
</dbReference>
<dbReference type="GO" id="GO:0005829">
    <property type="term" value="C:cytosol"/>
    <property type="evidence" value="ECO:0007669"/>
    <property type="project" value="TreeGrafter"/>
</dbReference>
<evidence type="ECO:0000259" key="13">
    <source>
        <dbReference type="PROSITE" id="PS50972"/>
    </source>
</evidence>
<dbReference type="AlphaFoldDB" id="A1ZT40"/>
<keyword evidence="7 12" id="KW-0808">Transferase</keyword>
<dbReference type="InterPro" id="IPR045031">
    <property type="entry name" value="DHP_synth-like"/>
</dbReference>
<dbReference type="Proteomes" id="UP000004095">
    <property type="component" value="Unassembled WGS sequence"/>
</dbReference>
<evidence type="ECO:0000256" key="10">
    <source>
        <dbReference type="ARBA" id="ARBA00022909"/>
    </source>
</evidence>
<evidence type="ECO:0000256" key="11">
    <source>
        <dbReference type="ARBA" id="ARBA00030193"/>
    </source>
</evidence>
<sequence>MLLNRPIVMGILNVTPDSFYDGGRHQLSDQILSKVSRFLDEGADIIDIGGYSSRPNADDIGTQEEIDRVLPAIELILKNYPHAYLSIDTFRASVASEAVNAGACIINDISGGNLDHQMFDTVARLQVPYILMHMRGTPQTMTTLNEYEHLVSEVLLDLQQKVAKLKQLGVHDVIIDPGFGFAKNIPQNFHLLQHLRMFQTLGLPVLAGISRKSMIYKTLQNSADEALYGTIALHTVALQNGANILRVHDVKAAKDAIAMVEALNRFCLTENE</sequence>
<comment type="pathway">
    <text evidence="3 12">Cofactor biosynthesis; tetrahydrofolate biosynthesis; 7,8-dihydrofolate from 2-amino-4-hydroxy-6-hydroxymethyl-7,8-dihydropteridine diphosphate and 4-aminobenzoate: step 1/2.</text>
</comment>
<dbReference type="PROSITE" id="PS00792">
    <property type="entry name" value="DHPS_1"/>
    <property type="match status" value="1"/>
</dbReference>
<accession>A1ZT40</accession>
<dbReference type="SUPFAM" id="SSF51717">
    <property type="entry name" value="Dihydropteroate synthetase-like"/>
    <property type="match status" value="1"/>
</dbReference>
<dbReference type="GO" id="GO:0046872">
    <property type="term" value="F:metal ion binding"/>
    <property type="evidence" value="ECO:0007669"/>
    <property type="project" value="UniProtKB-KW"/>
</dbReference>
<dbReference type="InterPro" id="IPR000489">
    <property type="entry name" value="Pterin-binding_dom"/>
</dbReference>
<dbReference type="CDD" id="cd00739">
    <property type="entry name" value="DHPS"/>
    <property type="match status" value="1"/>
</dbReference>
<evidence type="ECO:0000256" key="8">
    <source>
        <dbReference type="ARBA" id="ARBA00022723"/>
    </source>
</evidence>
<dbReference type="NCBIfam" id="TIGR01496">
    <property type="entry name" value="DHPS"/>
    <property type="match status" value="1"/>
</dbReference>
<keyword evidence="15" id="KW-1185">Reference proteome</keyword>
<dbReference type="GO" id="GO:0046654">
    <property type="term" value="P:tetrahydrofolate biosynthetic process"/>
    <property type="evidence" value="ECO:0007669"/>
    <property type="project" value="UniProtKB-UniPathway"/>
</dbReference>
<evidence type="ECO:0000256" key="7">
    <source>
        <dbReference type="ARBA" id="ARBA00022679"/>
    </source>
</evidence>